<evidence type="ECO:0000256" key="1">
    <source>
        <dbReference type="SAM" id="Phobius"/>
    </source>
</evidence>
<accession>A0A7W1WU97</accession>
<feature type="transmembrane region" description="Helical" evidence="1">
    <location>
        <begin position="187"/>
        <end position="209"/>
    </location>
</feature>
<feature type="transmembrane region" description="Helical" evidence="1">
    <location>
        <begin position="46"/>
        <end position="66"/>
    </location>
</feature>
<keyword evidence="1" id="KW-0472">Membrane</keyword>
<reference evidence="3 4" key="1">
    <citation type="submission" date="2020-07" db="EMBL/GenBank/DDBJ databases">
        <authorList>
            <person name="Feng H."/>
        </authorList>
    </citation>
    <scope>NUCLEOTIDE SEQUENCE [LARGE SCALE GENOMIC DNA]</scope>
    <source>
        <strain evidence="4">s-10</strain>
    </source>
</reference>
<dbReference type="Pfam" id="PF07853">
    <property type="entry name" value="DUF1648"/>
    <property type="match status" value="1"/>
</dbReference>
<protein>
    <submittedName>
        <fullName evidence="3">SdpI family protein</fullName>
    </submittedName>
</protein>
<evidence type="ECO:0000313" key="4">
    <source>
        <dbReference type="Proteomes" id="UP000535491"/>
    </source>
</evidence>
<organism evidence="3 4">
    <name type="scientific">Paenactinomyces guangxiensis</name>
    <dbReference type="NCBI Taxonomy" id="1490290"/>
    <lineage>
        <taxon>Bacteria</taxon>
        <taxon>Bacillati</taxon>
        <taxon>Bacillota</taxon>
        <taxon>Bacilli</taxon>
        <taxon>Bacillales</taxon>
        <taxon>Thermoactinomycetaceae</taxon>
        <taxon>Paenactinomyces</taxon>
    </lineage>
</organism>
<dbReference type="GO" id="GO:0009636">
    <property type="term" value="P:response to toxic substance"/>
    <property type="evidence" value="ECO:0007669"/>
    <property type="project" value="TreeGrafter"/>
</dbReference>
<feature type="transmembrane region" description="Helical" evidence="1">
    <location>
        <begin position="7"/>
        <end position="26"/>
    </location>
</feature>
<dbReference type="EMBL" id="JACEIQ010000025">
    <property type="protein sequence ID" value="MBA4496180.1"/>
    <property type="molecule type" value="Genomic_DNA"/>
</dbReference>
<feature type="transmembrane region" description="Helical" evidence="1">
    <location>
        <begin position="115"/>
        <end position="133"/>
    </location>
</feature>
<keyword evidence="1" id="KW-0812">Transmembrane</keyword>
<dbReference type="AlphaFoldDB" id="A0A7W1WU97"/>
<dbReference type="PANTHER" id="PTHR37810">
    <property type="entry name" value="IMMUNITY PROTEIN SDPI"/>
    <property type="match status" value="1"/>
</dbReference>
<dbReference type="Pfam" id="PF13630">
    <property type="entry name" value="SdpI"/>
    <property type="match status" value="1"/>
</dbReference>
<keyword evidence="4" id="KW-1185">Reference proteome</keyword>
<name>A0A7W1WU97_9BACL</name>
<dbReference type="PANTHER" id="PTHR37810:SF5">
    <property type="entry name" value="IMMUNITY PROTEIN SDPI"/>
    <property type="match status" value="1"/>
</dbReference>
<dbReference type="InterPro" id="IPR026272">
    <property type="entry name" value="SdpI"/>
</dbReference>
<evidence type="ECO:0000259" key="2">
    <source>
        <dbReference type="Pfam" id="PF07853"/>
    </source>
</evidence>
<evidence type="ECO:0000313" key="3">
    <source>
        <dbReference type="EMBL" id="MBA4496180.1"/>
    </source>
</evidence>
<gene>
    <name evidence="3" type="ORF">H1191_18055</name>
</gene>
<dbReference type="InterPro" id="IPR025962">
    <property type="entry name" value="SdpI/YhfL"/>
</dbReference>
<dbReference type="InterPro" id="IPR012867">
    <property type="entry name" value="DUF1648"/>
</dbReference>
<dbReference type="Proteomes" id="UP000535491">
    <property type="component" value="Unassembled WGS sequence"/>
</dbReference>
<dbReference type="PIRSF" id="PIRSF038959">
    <property type="entry name" value="SdpI"/>
    <property type="match status" value="1"/>
</dbReference>
<feature type="transmembrane region" description="Helical" evidence="1">
    <location>
        <begin position="163"/>
        <end position="181"/>
    </location>
</feature>
<comment type="caution">
    <text evidence="3">The sequence shown here is derived from an EMBL/GenBank/DDBJ whole genome shotgun (WGS) entry which is preliminary data.</text>
</comment>
<feature type="domain" description="DUF1648" evidence="2">
    <location>
        <begin position="15"/>
        <end position="55"/>
    </location>
</feature>
<sequence>MKKTNVYSCLSFIAAIATILISLYFYPQLPPKVPLHWNIYGTADHYGSKSMTLLLACLPLVIWLLMRASPKFDPRKESYRKHAKPYSIFKFVIVTFLSVSAVTTILSASGYNIDMAVIIKLAIALLFITLGNFMGQLRTNFFIGIRTPWTLTSEISWRKTHKAGGYVFIITGLSFLLSLWLKGASSFLVPLIVLITGVIFTFAYSYVVYRKNETSGK</sequence>
<proteinExistence type="predicted"/>
<dbReference type="RefSeq" id="WP_181754362.1">
    <property type="nucleotide sequence ID" value="NZ_JACEIQ010000025.1"/>
</dbReference>
<keyword evidence="1" id="KW-1133">Transmembrane helix</keyword>
<feature type="transmembrane region" description="Helical" evidence="1">
    <location>
        <begin position="87"/>
        <end position="109"/>
    </location>
</feature>